<gene>
    <name evidence="5" type="ORF">NFRAN_2602</name>
</gene>
<keyword evidence="1" id="KW-0346">Stress response</keyword>
<evidence type="ECO:0000256" key="2">
    <source>
        <dbReference type="PROSITE-ProRule" id="PRU00285"/>
    </source>
</evidence>
<dbReference type="InterPro" id="IPR002068">
    <property type="entry name" value="A-crystallin/Hsp20_dom"/>
</dbReference>
<dbReference type="CDD" id="cd06464">
    <property type="entry name" value="ACD_sHsps-like"/>
    <property type="match status" value="1"/>
</dbReference>
<dbReference type="GeneID" id="39421758"/>
<dbReference type="EMBL" id="LR216287">
    <property type="protein sequence ID" value="VFJ14924.1"/>
    <property type="molecule type" value="Genomic_DNA"/>
</dbReference>
<dbReference type="Gene3D" id="2.60.40.790">
    <property type="match status" value="1"/>
</dbReference>
<dbReference type="PANTHER" id="PTHR46733">
    <property type="entry name" value="26.5 KDA HEAT SHOCK PROTEIN, MITOCHONDRIAL"/>
    <property type="match status" value="1"/>
</dbReference>
<sequence>MDRNVDNLMRKGFWNSFDFDLFREFEYMQREMNAMLDQFDKFTANPPKELVREYEGNNGSKVREVGPIIYGYSMTIGPDGRLKIQEFGNVKPKYSRFESGTSHPRISAEREPLVDINLTDREVKVVLEIPGVKKDNIKINAYDGILEITTSESHRKYHRTLELPEEADIDTARATYNNGIIEITFNKKTNKSNGKEIKID</sequence>
<evidence type="ECO:0000313" key="6">
    <source>
        <dbReference type="Proteomes" id="UP000294299"/>
    </source>
</evidence>
<evidence type="ECO:0000256" key="1">
    <source>
        <dbReference type="ARBA" id="ARBA00023016"/>
    </source>
</evidence>
<dbReference type="GO" id="GO:0009408">
    <property type="term" value="P:response to heat"/>
    <property type="evidence" value="ECO:0007669"/>
    <property type="project" value="InterPro"/>
</dbReference>
<proteinExistence type="inferred from homology"/>
<name>A0A484IGZ0_9ARCH</name>
<organism evidence="5 6">
    <name type="scientific">Candidatus Nitrosocosmicus franklandianus</name>
    <dbReference type="NCBI Taxonomy" id="1798806"/>
    <lineage>
        <taxon>Archaea</taxon>
        <taxon>Nitrososphaerota</taxon>
        <taxon>Nitrososphaeria</taxon>
        <taxon>Nitrososphaerales</taxon>
        <taxon>Nitrososphaeraceae</taxon>
        <taxon>Candidatus Nitrosocosmicus</taxon>
    </lineage>
</organism>
<accession>A0A484IGZ0</accession>
<evidence type="ECO:0000259" key="4">
    <source>
        <dbReference type="PROSITE" id="PS01031"/>
    </source>
</evidence>
<dbReference type="Proteomes" id="UP000294299">
    <property type="component" value="Chromosome NFRAN"/>
</dbReference>
<comment type="similarity">
    <text evidence="2 3">Belongs to the small heat shock protein (HSP20) family.</text>
</comment>
<feature type="domain" description="SHSP" evidence="4">
    <location>
        <begin position="104"/>
        <end position="200"/>
    </location>
</feature>
<dbReference type="SUPFAM" id="SSF49764">
    <property type="entry name" value="HSP20-like chaperones"/>
    <property type="match status" value="1"/>
</dbReference>
<keyword evidence="6" id="KW-1185">Reference proteome</keyword>
<protein>
    <submittedName>
        <fullName evidence="5">Hsp20/alpha crystallin family protein</fullName>
    </submittedName>
</protein>
<dbReference type="KEGG" id="nfn:NFRAN_2602"/>
<dbReference type="PANTHER" id="PTHR46733:SF4">
    <property type="entry name" value="HEAT SHOCK PROTEIN 21, CHLOROPLASTIC"/>
    <property type="match status" value="1"/>
</dbReference>
<evidence type="ECO:0000313" key="5">
    <source>
        <dbReference type="EMBL" id="VFJ14924.1"/>
    </source>
</evidence>
<dbReference type="PROSITE" id="PS01031">
    <property type="entry name" value="SHSP"/>
    <property type="match status" value="1"/>
</dbReference>
<reference evidence="5 6" key="1">
    <citation type="submission" date="2019-02" db="EMBL/GenBank/DDBJ databases">
        <authorList>
            <person name="Lehtovirta-Morley E L."/>
        </authorList>
    </citation>
    <scope>NUCLEOTIDE SEQUENCE [LARGE SCALE GENOMIC DNA]</scope>
    <source>
        <strain evidence="5">NFRAN1</strain>
    </source>
</reference>
<dbReference type="Pfam" id="PF00011">
    <property type="entry name" value="HSP20"/>
    <property type="match status" value="1"/>
</dbReference>
<dbReference type="NCBIfam" id="NF041800">
    <property type="entry name" value="Hsp20"/>
    <property type="match status" value="1"/>
</dbReference>
<dbReference type="RefSeq" id="WP_232037997.1">
    <property type="nucleotide sequence ID" value="NZ_LR216287.1"/>
</dbReference>
<dbReference type="AlphaFoldDB" id="A0A484IGZ0"/>
<dbReference type="InterPro" id="IPR008978">
    <property type="entry name" value="HSP20-like_chaperone"/>
</dbReference>
<evidence type="ECO:0000256" key="3">
    <source>
        <dbReference type="RuleBase" id="RU003616"/>
    </source>
</evidence>
<dbReference type="InterPro" id="IPR044587">
    <property type="entry name" value="HSP21-like"/>
</dbReference>